<dbReference type="Proteomes" id="UP000783686">
    <property type="component" value="Unassembled WGS sequence"/>
</dbReference>
<evidence type="ECO:0000256" key="3">
    <source>
        <dbReference type="ARBA" id="ARBA00022692"/>
    </source>
</evidence>
<gene>
    <name evidence="10" type="ORF">BOKJ2_LOCUS13355</name>
</gene>
<evidence type="ECO:0000256" key="5">
    <source>
        <dbReference type="ARBA" id="ARBA00023004"/>
    </source>
</evidence>
<evidence type="ECO:0000256" key="4">
    <source>
        <dbReference type="ARBA" id="ARBA00022723"/>
    </source>
</evidence>
<keyword evidence="5 8" id="KW-0408">Iron</keyword>
<dbReference type="SUPFAM" id="SSF55856">
    <property type="entry name" value="Cytochrome b5-like heme/steroid binding domain"/>
    <property type="match status" value="1"/>
</dbReference>
<evidence type="ECO:0000256" key="8">
    <source>
        <dbReference type="RuleBase" id="RU362121"/>
    </source>
</evidence>
<dbReference type="EMBL" id="CAJFCW020000006">
    <property type="protein sequence ID" value="CAG9126279.1"/>
    <property type="molecule type" value="Genomic_DNA"/>
</dbReference>
<dbReference type="PRINTS" id="PR00363">
    <property type="entry name" value="CYTOCHROMEB5"/>
</dbReference>
<reference evidence="10" key="1">
    <citation type="submission" date="2020-09" db="EMBL/GenBank/DDBJ databases">
        <authorList>
            <person name="Kikuchi T."/>
        </authorList>
    </citation>
    <scope>NUCLEOTIDE SEQUENCE</scope>
    <source>
        <strain evidence="10">SH1</strain>
    </source>
</reference>
<evidence type="ECO:0000256" key="2">
    <source>
        <dbReference type="ARBA" id="ARBA00022617"/>
    </source>
</evidence>
<evidence type="ECO:0000256" key="1">
    <source>
        <dbReference type="ARBA" id="ARBA00004370"/>
    </source>
</evidence>
<dbReference type="OrthoDB" id="260519at2759"/>
<dbReference type="InterPro" id="IPR018506">
    <property type="entry name" value="Cyt_B5_heme-BS"/>
</dbReference>
<keyword evidence="4 8" id="KW-0479">Metal-binding</keyword>
<comment type="subcellular location">
    <subcellularLocation>
        <location evidence="1">Membrane</location>
    </subcellularLocation>
</comment>
<dbReference type="GO" id="GO:0020037">
    <property type="term" value="F:heme binding"/>
    <property type="evidence" value="ECO:0007669"/>
    <property type="project" value="UniProtKB-UniRule"/>
</dbReference>
<evidence type="ECO:0000256" key="7">
    <source>
        <dbReference type="ARBA" id="ARBA00038168"/>
    </source>
</evidence>
<keyword evidence="2 8" id="KW-0349">Heme</keyword>
<dbReference type="Gene3D" id="3.10.120.10">
    <property type="entry name" value="Cytochrome b5-like heme/steroid binding domain"/>
    <property type="match status" value="1"/>
</dbReference>
<dbReference type="PROSITE" id="PS50255">
    <property type="entry name" value="CYTOCHROME_B5_2"/>
    <property type="match status" value="1"/>
</dbReference>
<evidence type="ECO:0000259" key="9">
    <source>
        <dbReference type="PROSITE" id="PS50255"/>
    </source>
</evidence>
<dbReference type="InterPro" id="IPR036400">
    <property type="entry name" value="Cyt_B5-like_heme/steroid_sf"/>
</dbReference>
<dbReference type="GO" id="GO:0016020">
    <property type="term" value="C:membrane"/>
    <property type="evidence" value="ECO:0007669"/>
    <property type="project" value="UniProtKB-SubCell"/>
</dbReference>
<sequence length="137" mass="15308">MSGDSKTLYTAEEVAKHNSNESCWIILEDKVYDVSKFLLEHPGGEEVILNLAGQDCTNEFNDVGHSSDARAMTEDYLVGHLHPDDHKNAKEPVVVEFSIEKENIGDILSSPTWTNFLIPLAISIVVYALFKVSQRVM</sequence>
<organism evidence="10 11">
    <name type="scientific">Bursaphelenchus okinawaensis</name>
    <dbReference type="NCBI Taxonomy" id="465554"/>
    <lineage>
        <taxon>Eukaryota</taxon>
        <taxon>Metazoa</taxon>
        <taxon>Ecdysozoa</taxon>
        <taxon>Nematoda</taxon>
        <taxon>Chromadorea</taxon>
        <taxon>Rhabditida</taxon>
        <taxon>Tylenchina</taxon>
        <taxon>Tylenchomorpha</taxon>
        <taxon>Aphelenchoidea</taxon>
        <taxon>Aphelenchoididae</taxon>
        <taxon>Bursaphelenchus</taxon>
    </lineage>
</organism>
<keyword evidence="8" id="KW-1133">Transmembrane helix</keyword>
<dbReference type="EMBL" id="CAJFDH010000006">
    <property type="protein sequence ID" value="CAD5229296.1"/>
    <property type="molecule type" value="Genomic_DNA"/>
</dbReference>
<dbReference type="AlphaFoldDB" id="A0A811LLZ7"/>
<protein>
    <recommendedName>
        <fullName evidence="9">Cytochrome b5 heme-binding domain-containing protein</fullName>
    </recommendedName>
</protein>
<evidence type="ECO:0000313" key="10">
    <source>
        <dbReference type="EMBL" id="CAD5229296.1"/>
    </source>
</evidence>
<dbReference type="InterPro" id="IPR050668">
    <property type="entry name" value="Cytochrome_b5"/>
</dbReference>
<evidence type="ECO:0000313" key="11">
    <source>
        <dbReference type="Proteomes" id="UP000614601"/>
    </source>
</evidence>
<name>A0A811LLZ7_9BILA</name>
<keyword evidence="11" id="KW-1185">Reference proteome</keyword>
<dbReference type="InterPro" id="IPR001199">
    <property type="entry name" value="Cyt_B5-like_heme/steroid-bd"/>
</dbReference>
<keyword evidence="3 8" id="KW-0812">Transmembrane</keyword>
<comment type="caution">
    <text evidence="10">The sequence shown here is derived from an EMBL/GenBank/DDBJ whole genome shotgun (WGS) entry which is preliminary data.</text>
</comment>
<feature type="transmembrane region" description="Helical" evidence="8">
    <location>
        <begin position="113"/>
        <end position="130"/>
    </location>
</feature>
<dbReference type="GO" id="GO:0046872">
    <property type="term" value="F:metal ion binding"/>
    <property type="evidence" value="ECO:0007669"/>
    <property type="project" value="UniProtKB-UniRule"/>
</dbReference>
<accession>A0A811LLZ7</accession>
<dbReference type="FunFam" id="3.10.120.10:FF:000002">
    <property type="entry name" value="Cytochrome b5 type B"/>
    <property type="match status" value="1"/>
</dbReference>
<feature type="domain" description="Cytochrome b5 heme-binding" evidence="9">
    <location>
        <begin position="6"/>
        <end position="82"/>
    </location>
</feature>
<comment type="similarity">
    <text evidence="7 8">Belongs to the cytochrome b5 family.</text>
</comment>
<dbReference type="PANTHER" id="PTHR19359">
    <property type="entry name" value="CYTOCHROME B5"/>
    <property type="match status" value="1"/>
</dbReference>
<dbReference type="SMART" id="SM01117">
    <property type="entry name" value="Cyt-b5"/>
    <property type="match status" value="1"/>
</dbReference>
<evidence type="ECO:0000256" key="6">
    <source>
        <dbReference type="ARBA" id="ARBA00023136"/>
    </source>
</evidence>
<dbReference type="Pfam" id="PF00173">
    <property type="entry name" value="Cyt-b5"/>
    <property type="match status" value="1"/>
</dbReference>
<keyword evidence="6 8" id="KW-0472">Membrane</keyword>
<proteinExistence type="inferred from homology"/>
<dbReference type="PROSITE" id="PS00191">
    <property type="entry name" value="CYTOCHROME_B5_1"/>
    <property type="match status" value="1"/>
</dbReference>
<dbReference type="Proteomes" id="UP000614601">
    <property type="component" value="Unassembled WGS sequence"/>
</dbReference>